<evidence type="ECO:0000313" key="2">
    <source>
        <dbReference type="EMBL" id="GGC71425.1"/>
    </source>
</evidence>
<name>A0A830E2R8_9EURY</name>
<dbReference type="Proteomes" id="UP000646833">
    <property type="component" value="Unassembled WGS sequence"/>
</dbReference>
<dbReference type="InterPro" id="IPR002716">
    <property type="entry name" value="PIN_dom"/>
</dbReference>
<protein>
    <submittedName>
        <fullName evidence="2">PIN domain-containing protein</fullName>
    </submittedName>
</protein>
<reference evidence="2" key="2">
    <citation type="submission" date="2020-09" db="EMBL/GenBank/DDBJ databases">
        <authorList>
            <person name="Sun Q."/>
            <person name="Sedlacek I."/>
        </authorList>
    </citation>
    <scope>NUCLEOTIDE SEQUENCE</scope>
    <source>
        <strain evidence="2">CCM 7217</strain>
    </source>
</reference>
<organism evidence="2 3">
    <name type="scientific">Haloferax sulfurifontis</name>
    <dbReference type="NCBI Taxonomy" id="255616"/>
    <lineage>
        <taxon>Archaea</taxon>
        <taxon>Methanobacteriati</taxon>
        <taxon>Methanobacteriota</taxon>
        <taxon>Stenosarchaea group</taxon>
        <taxon>Halobacteria</taxon>
        <taxon>Halobacteriales</taxon>
        <taxon>Haloferacaceae</taxon>
        <taxon>Haloferax</taxon>
    </lineage>
</organism>
<comment type="caution">
    <text evidence="2">The sequence shown here is derived from an EMBL/GenBank/DDBJ whole genome shotgun (WGS) entry which is preliminary data.</text>
</comment>
<dbReference type="InterPro" id="IPR029060">
    <property type="entry name" value="PIN-like_dom_sf"/>
</dbReference>
<dbReference type="Pfam" id="PF13470">
    <property type="entry name" value="PIN_3"/>
    <property type="match status" value="1"/>
</dbReference>
<dbReference type="InterPro" id="IPR002850">
    <property type="entry name" value="PIN_toxin-like"/>
</dbReference>
<evidence type="ECO:0000313" key="3">
    <source>
        <dbReference type="Proteomes" id="UP000646833"/>
    </source>
</evidence>
<dbReference type="NCBIfam" id="TIGR00305">
    <property type="entry name" value="putative toxin-antitoxin system toxin component, PIN family"/>
    <property type="match status" value="1"/>
</dbReference>
<evidence type="ECO:0000259" key="1">
    <source>
        <dbReference type="SMART" id="SM00670"/>
    </source>
</evidence>
<feature type="domain" description="PIN" evidence="1">
    <location>
        <begin position="4"/>
        <end position="118"/>
    </location>
</feature>
<dbReference type="AlphaFoldDB" id="A0A830E2R8"/>
<dbReference type="SMART" id="SM00670">
    <property type="entry name" value="PINc"/>
    <property type="match status" value="1"/>
</dbReference>
<reference evidence="2" key="1">
    <citation type="journal article" date="2014" name="Int. J. Syst. Evol. Microbiol.">
        <title>Complete genome sequence of Corynebacterium casei LMG S-19264T (=DSM 44701T), isolated from a smear-ripened cheese.</title>
        <authorList>
            <consortium name="US DOE Joint Genome Institute (JGI-PGF)"/>
            <person name="Walter F."/>
            <person name="Albersmeier A."/>
            <person name="Kalinowski J."/>
            <person name="Ruckert C."/>
        </authorList>
    </citation>
    <scope>NUCLEOTIDE SEQUENCE</scope>
    <source>
        <strain evidence="2">CCM 7217</strain>
    </source>
</reference>
<dbReference type="RefSeq" id="WP_188424929.1">
    <property type="nucleotide sequence ID" value="NZ_BMCI01000008.1"/>
</dbReference>
<sequence length="139" mass="15376">MGQVTVVFDTNVLISGLGFGGKPKECIDLAVMGDVQIVISEDALDEFRRVLTYDRLPFDEEEQQTLPDDLIRLTGAEVINPEVSVEVIEDDPDDDVFLECALAAGADYIVSGNDHLLDEHPFRGIKIVEPAEFLTLIRD</sequence>
<gene>
    <name evidence="2" type="ORF">GCM10007209_36730</name>
</gene>
<proteinExistence type="predicted"/>
<accession>A0A830E2R8</accession>
<dbReference type="PANTHER" id="PTHR34610">
    <property type="entry name" value="SSL7007 PROTEIN"/>
    <property type="match status" value="1"/>
</dbReference>
<dbReference type="EMBL" id="BMCI01000008">
    <property type="protein sequence ID" value="GGC71425.1"/>
    <property type="molecule type" value="Genomic_DNA"/>
</dbReference>
<dbReference type="SUPFAM" id="SSF88723">
    <property type="entry name" value="PIN domain-like"/>
    <property type="match status" value="1"/>
</dbReference>
<dbReference type="PANTHER" id="PTHR34610:SF3">
    <property type="entry name" value="SSL7007 PROTEIN"/>
    <property type="match status" value="1"/>
</dbReference>